<feature type="chain" id="PRO_5045750874" description="Secreted protein" evidence="1">
    <location>
        <begin position="20"/>
        <end position="235"/>
    </location>
</feature>
<evidence type="ECO:0008006" key="4">
    <source>
        <dbReference type="Google" id="ProtNLM"/>
    </source>
</evidence>
<name>A0ABQ6Z430_9GAMM</name>
<reference evidence="2 3" key="1">
    <citation type="submission" date="2017-10" db="EMBL/GenBank/DDBJ databases">
        <title>Whole genome sequencing of members of genus Pseudoxanthomonas.</title>
        <authorList>
            <person name="Kumar S."/>
            <person name="Bansal K."/>
            <person name="Kaur A."/>
            <person name="Patil P."/>
            <person name="Sharma S."/>
            <person name="Patil P.B."/>
        </authorList>
    </citation>
    <scope>NUCLEOTIDE SEQUENCE [LARGE SCALE GENOMIC DNA]</scope>
    <source>
        <strain evidence="2 3">DSM 17801</strain>
    </source>
</reference>
<protein>
    <recommendedName>
        <fullName evidence="4">Secreted protein</fullName>
    </recommendedName>
</protein>
<evidence type="ECO:0000313" key="3">
    <source>
        <dbReference type="Proteomes" id="UP000788419"/>
    </source>
</evidence>
<comment type="caution">
    <text evidence="2">The sequence shown here is derived from an EMBL/GenBank/DDBJ whole genome shotgun (WGS) entry which is preliminary data.</text>
</comment>
<dbReference type="RefSeq" id="WP_162411362.1">
    <property type="nucleotide sequence ID" value="NZ_PDWN01000017.1"/>
</dbReference>
<organism evidence="2 3">
    <name type="scientific">Pseudoxanthomonas daejeonensis</name>
    <dbReference type="NCBI Taxonomy" id="266062"/>
    <lineage>
        <taxon>Bacteria</taxon>
        <taxon>Pseudomonadati</taxon>
        <taxon>Pseudomonadota</taxon>
        <taxon>Gammaproteobacteria</taxon>
        <taxon>Lysobacterales</taxon>
        <taxon>Lysobacteraceae</taxon>
        <taxon>Pseudoxanthomonas</taxon>
    </lineage>
</organism>
<proteinExistence type="predicted"/>
<keyword evidence="1" id="KW-0732">Signal</keyword>
<sequence length="235" mass="25627">MARIVVAMLGMALTLVAHATPLLPAAGAAPESDVHARTVVFIGQKLSIEPLPDPCAEKAKQTGVLDCISMDSLYRATYRVVQPVVGETVGEAMTFSVADHYGFPYFAHFTHALLFVEVGKDGAWLHKYQAIPMFRTADGQWAACGDMDYRSDQKPLVAQARPMAFAEPMLTVGTLDADARERLASRWKQAPDTYRVTRGQLHCLKGVPVGEAYEIVRQGVMDAREVPLPAWPAGT</sequence>
<evidence type="ECO:0000256" key="1">
    <source>
        <dbReference type="SAM" id="SignalP"/>
    </source>
</evidence>
<dbReference type="EMBL" id="PDWN01000017">
    <property type="protein sequence ID" value="KAF1692213.1"/>
    <property type="molecule type" value="Genomic_DNA"/>
</dbReference>
<gene>
    <name evidence="2" type="ORF">CSC65_14720</name>
</gene>
<accession>A0ABQ6Z430</accession>
<keyword evidence="3" id="KW-1185">Reference proteome</keyword>
<feature type="signal peptide" evidence="1">
    <location>
        <begin position="1"/>
        <end position="19"/>
    </location>
</feature>
<evidence type="ECO:0000313" key="2">
    <source>
        <dbReference type="EMBL" id="KAF1692213.1"/>
    </source>
</evidence>
<dbReference type="Proteomes" id="UP000788419">
    <property type="component" value="Unassembled WGS sequence"/>
</dbReference>